<keyword evidence="3" id="KW-0813">Transport</keyword>
<evidence type="ECO:0000313" key="15">
    <source>
        <dbReference type="EMBL" id="QNR25539.1"/>
    </source>
</evidence>
<dbReference type="Proteomes" id="UP000516305">
    <property type="component" value="Chromosome"/>
</dbReference>
<name>A0A7H0VIJ1_9FLAO</name>
<dbReference type="GO" id="GO:0055070">
    <property type="term" value="P:copper ion homeostasis"/>
    <property type="evidence" value="ECO:0007669"/>
    <property type="project" value="TreeGrafter"/>
</dbReference>
<gene>
    <name evidence="15" type="ORF">H4K34_06775</name>
</gene>
<feature type="transmembrane region" description="Helical" evidence="13">
    <location>
        <begin position="162"/>
        <end position="181"/>
    </location>
</feature>
<dbReference type="PRINTS" id="PR00119">
    <property type="entry name" value="CATATPASE"/>
</dbReference>
<protein>
    <submittedName>
        <fullName evidence="15">Heavy metal translocating P-type ATPase</fullName>
    </submittedName>
</protein>
<evidence type="ECO:0000256" key="3">
    <source>
        <dbReference type="ARBA" id="ARBA00022448"/>
    </source>
</evidence>
<dbReference type="InterPro" id="IPR006121">
    <property type="entry name" value="HMA_dom"/>
</dbReference>
<dbReference type="InterPro" id="IPR023214">
    <property type="entry name" value="HAD_sf"/>
</dbReference>
<dbReference type="InterPro" id="IPR023299">
    <property type="entry name" value="ATPase_P-typ_cyto_dom_N"/>
</dbReference>
<feature type="transmembrane region" description="Helical" evidence="13">
    <location>
        <begin position="415"/>
        <end position="434"/>
    </location>
</feature>
<dbReference type="InterPro" id="IPR059000">
    <property type="entry name" value="ATPase_P-type_domA"/>
</dbReference>
<keyword evidence="11" id="KW-0406">Ion transport</keyword>
<evidence type="ECO:0000256" key="5">
    <source>
        <dbReference type="ARBA" id="ARBA00022553"/>
    </source>
</evidence>
<evidence type="ECO:0000256" key="4">
    <source>
        <dbReference type="ARBA" id="ARBA00022475"/>
    </source>
</evidence>
<keyword evidence="12 13" id="KW-0472">Membrane</keyword>
<dbReference type="Pfam" id="PF00122">
    <property type="entry name" value="E1-E2_ATPase"/>
    <property type="match status" value="1"/>
</dbReference>
<dbReference type="RefSeq" id="WP_210760066.1">
    <property type="nucleotide sequence ID" value="NZ_CP060139.1"/>
</dbReference>
<dbReference type="InterPro" id="IPR036163">
    <property type="entry name" value="HMA_dom_sf"/>
</dbReference>
<keyword evidence="7" id="KW-0479">Metal-binding</keyword>
<dbReference type="GO" id="GO:0005507">
    <property type="term" value="F:copper ion binding"/>
    <property type="evidence" value="ECO:0007669"/>
    <property type="project" value="TreeGrafter"/>
</dbReference>
<feature type="transmembrane region" description="Helical" evidence="13">
    <location>
        <begin position="758"/>
        <end position="781"/>
    </location>
</feature>
<dbReference type="GO" id="GO:0016887">
    <property type="term" value="F:ATP hydrolysis activity"/>
    <property type="evidence" value="ECO:0007669"/>
    <property type="project" value="InterPro"/>
</dbReference>
<keyword evidence="9" id="KW-1278">Translocase</keyword>
<evidence type="ECO:0000313" key="16">
    <source>
        <dbReference type="Proteomes" id="UP000516305"/>
    </source>
</evidence>
<dbReference type="InterPro" id="IPR036412">
    <property type="entry name" value="HAD-like_sf"/>
</dbReference>
<feature type="transmembrane region" description="Helical" evidence="13">
    <location>
        <begin position="252"/>
        <end position="273"/>
    </location>
</feature>
<dbReference type="KEGG" id="chyd:H4K34_06775"/>
<dbReference type="PANTHER" id="PTHR43520:SF5">
    <property type="entry name" value="CATION-TRANSPORTING P-TYPE ATPASE-RELATED"/>
    <property type="match status" value="1"/>
</dbReference>
<feature type="domain" description="HMA" evidence="14">
    <location>
        <begin position="81"/>
        <end position="147"/>
    </location>
</feature>
<dbReference type="AlphaFoldDB" id="A0A7H0VIJ1"/>
<evidence type="ECO:0000256" key="11">
    <source>
        <dbReference type="ARBA" id="ARBA00023065"/>
    </source>
</evidence>
<evidence type="ECO:0000256" key="1">
    <source>
        <dbReference type="ARBA" id="ARBA00004651"/>
    </source>
</evidence>
<evidence type="ECO:0000256" key="13">
    <source>
        <dbReference type="SAM" id="Phobius"/>
    </source>
</evidence>
<dbReference type="Gene3D" id="2.70.150.10">
    <property type="entry name" value="Calcium-transporting ATPase, cytoplasmic transduction domain A"/>
    <property type="match status" value="1"/>
</dbReference>
<comment type="subcellular location">
    <subcellularLocation>
        <location evidence="1">Cell membrane</location>
        <topology evidence="1">Multi-pass membrane protein</topology>
    </subcellularLocation>
</comment>
<feature type="transmembrane region" description="Helical" evidence="13">
    <location>
        <begin position="226"/>
        <end position="246"/>
    </location>
</feature>
<dbReference type="PROSITE" id="PS50846">
    <property type="entry name" value="HMA_2"/>
    <property type="match status" value="1"/>
</dbReference>
<keyword evidence="6 13" id="KW-0812">Transmembrane</keyword>
<evidence type="ECO:0000256" key="8">
    <source>
        <dbReference type="ARBA" id="ARBA00022842"/>
    </source>
</evidence>
<reference evidence="15 16" key="1">
    <citation type="submission" date="2020-08" db="EMBL/GenBank/DDBJ databases">
        <title>Croceimicrobium hydrocarbonivorans gen. nov., sp. nov., a novel marine bacterium isolated from a bacterial consortium that degrades polyethylene terephthalate.</title>
        <authorList>
            <person name="Liu R."/>
        </authorList>
    </citation>
    <scope>NUCLEOTIDE SEQUENCE [LARGE SCALE GENOMIC DNA]</scope>
    <source>
        <strain evidence="15 16">A20-9</strain>
    </source>
</reference>
<dbReference type="PROSITE" id="PS00154">
    <property type="entry name" value="ATPASE_E1_E2"/>
    <property type="match status" value="1"/>
</dbReference>
<dbReference type="InterPro" id="IPR018303">
    <property type="entry name" value="ATPase_P-typ_P_site"/>
</dbReference>
<evidence type="ECO:0000256" key="2">
    <source>
        <dbReference type="ARBA" id="ARBA00006024"/>
    </source>
</evidence>
<evidence type="ECO:0000259" key="14">
    <source>
        <dbReference type="PROSITE" id="PS50846"/>
    </source>
</evidence>
<dbReference type="InterPro" id="IPR001757">
    <property type="entry name" value="P_typ_ATPase"/>
</dbReference>
<keyword evidence="8" id="KW-0460">Magnesium</keyword>
<organism evidence="15 16">
    <name type="scientific">Croceimicrobium hydrocarbonivorans</name>
    <dbReference type="NCBI Taxonomy" id="2761580"/>
    <lineage>
        <taxon>Bacteria</taxon>
        <taxon>Pseudomonadati</taxon>
        <taxon>Bacteroidota</taxon>
        <taxon>Flavobacteriia</taxon>
        <taxon>Flavobacteriales</taxon>
        <taxon>Owenweeksiaceae</taxon>
        <taxon>Croceimicrobium</taxon>
    </lineage>
</organism>
<dbReference type="GO" id="GO:0005886">
    <property type="term" value="C:plasma membrane"/>
    <property type="evidence" value="ECO:0007669"/>
    <property type="project" value="UniProtKB-SubCell"/>
</dbReference>
<evidence type="ECO:0000256" key="6">
    <source>
        <dbReference type="ARBA" id="ARBA00022692"/>
    </source>
</evidence>
<keyword evidence="10 13" id="KW-1133">Transmembrane helix</keyword>
<proteinExistence type="inferred from homology"/>
<dbReference type="SUPFAM" id="SSF55008">
    <property type="entry name" value="HMA, heavy metal-associated domain"/>
    <property type="match status" value="1"/>
</dbReference>
<dbReference type="InterPro" id="IPR008250">
    <property type="entry name" value="ATPase_P-typ_transduc_dom_A_sf"/>
</dbReference>
<accession>A0A7H0VIJ1</accession>
<dbReference type="Gene3D" id="3.40.50.1000">
    <property type="entry name" value="HAD superfamily/HAD-like"/>
    <property type="match status" value="1"/>
</dbReference>
<dbReference type="GO" id="GO:0005524">
    <property type="term" value="F:ATP binding"/>
    <property type="evidence" value="ECO:0007669"/>
    <property type="project" value="InterPro"/>
</dbReference>
<feature type="transmembrane region" description="Helical" evidence="13">
    <location>
        <begin position="201"/>
        <end position="219"/>
    </location>
</feature>
<dbReference type="Gene3D" id="3.30.70.100">
    <property type="match status" value="1"/>
</dbReference>
<dbReference type="NCBIfam" id="TIGR01494">
    <property type="entry name" value="ATPase_P-type"/>
    <property type="match status" value="1"/>
</dbReference>
<dbReference type="GO" id="GO:0043682">
    <property type="term" value="F:P-type divalent copper transporter activity"/>
    <property type="evidence" value="ECO:0007669"/>
    <property type="project" value="TreeGrafter"/>
</dbReference>
<dbReference type="SUPFAM" id="SSF81653">
    <property type="entry name" value="Calcium ATPase, transduction domain A"/>
    <property type="match status" value="1"/>
</dbReference>
<dbReference type="SUPFAM" id="SSF56784">
    <property type="entry name" value="HAD-like"/>
    <property type="match status" value="1"/>
</dbReference>
<dbReference type="Pfam" id="PF00702">
    <property type="entry name" value="Hydrolase"/>
    <property type="match status" value="1"/>
</dbReference>
<dbReference type="EMBL" id="CP060139">
    <property type="protein sequence ID" value="QNR25539.1"/>
    <property type="molecule type" value="Genomic_DNA"/>
</dbReference>
<evidence type="ECO:0000256" key="10">
    <source>
        <dbReference type="ARBA" id="ARBA00022989"/>
    </source>
</evidence>
<evidence type="ECO:0000256" key="7">
    <source>
        <dbReference type="ARBA" id="ARBA00022723"/>
    </source>
</evidence>
<keyword evidence="4" id="KW-1003">Cell membrane</keyword>
<dbReference type="Gene3D" id="3.40.1110.10">
    <property type="entry name" value="Calcium-transporting ATPase, cytoplasmic domain N"/>
    <property type="match status" value="1"/>
</dbReference>
<evidence type="ECO:0000256" key="12">
    <source>
        <dbReference type="ARBA" id="ARBA00023136"/>
    </source>
</evidence>
<dbReference type="PANTHER" id="PTHR43520">
    <property type="entry name" value="ATP7, ISOFORM B"/>
    <property type="match status" value="1"/>
</dbReference>
<feature type="transmembrane region" description="Helical" evidence="13">
    <location>
        <begin position="731"/>
        <end position="752"/>
    </location>
</feature>
<comment type="similarity">
    <text evidence="2">Belongs to the cation transport ATPase (P-type) (TC 3.A.3) family. Type IB subfamily.</text>
</comment>
<sequence length="788" mass="87809">MSKEAQILTECSHCHQPLLERIEGRDPSKVYCCYGCKVVDELMDLDASLIDHSAIDAGPWRYLDEASIRAKLCKFEDEQQARIAIHLPAIHCSSCIYLLENLAAIEKGILSVQVHFSKKEADIRFRKDLIQLSEIAAILDHIGYKPDFKTHLGESRKGRNKLLMQLGVAGFFFGNTMLLALPEYLDGSLQYDPELQSFFRYLMMAFSLPVVLFSAKDYFSTAWKSLRAGALSIDLPIALGIVVLFSRSAYEVIAQVGSGYFDSLTALVFFLLIGKWYQAKTYRNFSFDRDLRSFLPLAANRLMEDGSEKPVGIDELEEGDRIRIRQGEVLPADSIVLDQDSRWDYSYLSGESLPVQKEAGAKIYAGARLLGKSTLLEVQSSVDHSYLSSLWSQDAFKEEASTKKSRTLSDRVSQYFTPAILIVALVSGLIWWQIDSAKAVLVFTSVLIVACPCALALAEPFTAGSMMRWFGRFGFFLKNNTVLQRLPELNQVVFDKTGTLTRTDSIEVQWHGDQLLFEDQWAVATIALNAQHPLAKVLLGHLQIEEADASQVLQFEEASGEGVGARVRASYYRLGKASFLGLSDEANTTAVYLEKDAKVLGYFSFYQQTRDALDQIAADLSDKYSLSLLSGDNAAEERRFRQILGSKVDLQFNCSPHQKLEYLQALQSKGQKVLMLGDGLNDAGALQQSEVGISLCEKDISFFPASDALLMADAFPKLHRFLALSRMYKPIVYRAFALSLLYNLVGLSVAVAGYLSPVFAAILMPISSVTVVVYSSLYTAWKARKVLA</sequence>
<feature type="transmembrane region" description="Helical" evidence="13">
    <location>
        <begin position="440"/>
        <end position="458"/>
    </location>
</feature>
<keyword evidence="5" id="KW-0597">Phosphoprotein</keyword>
<keyword evidence="16" id="KW-1185">Reference proteome</keyword>
<evidence type="ECO:0000256" key="9">
    <source>
        <dbReference type="ARBA" id="ARBA00022967"/>
    </source>
</evidence>